<dbReference type="eggNOG" id="ENOG5034ADD">
    <property type="taxonomic scope" value="Bacteria"/>
</dbReference>
<dbReference type="OrthoDB" id="9829442at2"/>
<dbReference type="HOGENOM" id="CLU_1538602_0_0_5"/>
<dbReference type="STRING" id="314260.PB2503_12174"/>
<dbReference type="Proteomes" id="UP000001302">
    <property type="component" value="Chromosome"/>
</dbReference>
<feature type="chain" id="PRO_5003140695" evidence="1">
    <location>
        <begin position="25"/>
        <end position="174"/>
    </location>
</feature>
<evidence type="ECO:0000313" key="2">
    <source>
        <dbReference type="EMBL" id="ADM10477.1"/>
    </source>
</evidence>
<dbReference type="RefSeq" id="WP_013301451.1">
    <property type="nucleotide sequence ID" value="NC_014414.1"/>
</dbReference>
<dbReference type="EMBL" id="CP002156">
    <property type="protein sequence ID" value="ADM10477.1"/>
    <property type="molecule type" value="Genomic_DNA"/>
</dbReference>
<accession>E0TEZ0</accession>
<evidence type="ECO:0000256" key="1">
    <source>
        <dbReference type="SAM" id="SignalP"/>
    </source>
</evidence>
<proteinExistence type="predicted"/>
<gene>
    <name evidence="2" type="ordered locus">PB2503_12174</name>
</gene>
<reference evidence="2 3" key="2">
    <citation type="journal article" date="2011" name="J. Bacteriol.">
        <title>Complete genome sequence of strain HTCC2503T of Parvularcula bermudensis, the type species of the order "Parvularculales" in the class Alphaproteobacteria.</title>
        <authorList>
            <person name="Oh H.M."/>
            <person name="Kang I."/>
            <person name="Vergin K.L."/>
            <person name="Kang D."/>
            <person name="Rhee K.H."/>
            <person name="Giovannoni S.J."/>
            <person name="Cho J.C."/>
        </authorList>
    </citation>
    <scope>NUCLEOTIDE SEQUENCE [LARGE SCALE GENOMIC DNA]</scope>
    <source>
        <strain evidence="3">ATCC BAA-594 / HTCC2503 / KCTC 12087</strain>
    </source>
</reference>
<keyword evidence="3" id="KW-1185">Reference proteome</keyword>
<feature type="signal peptide" evidence="1">
    <location>
        <begin position="1"/>
        <end position="24"/>
    </location>
</feature>
<dbReference type="KEGG" id="pbr:PB2503_12174"/>
<keyword evidence="1" id="KW-0732">Signal</keyword>
<name>E0TEZ0_PARBH</name>
<dbReference type="AlphaFoldDB" id="E0TEZ0"/>
<reference evidence="3" key="1">
    <citation type="submission" date="2010-08" db="EMBL/GenBank/DDBJ databases">
        <title>Genome sequence of Parvularcula bermudensis HTCC2503.</title>
        <authorList>
            <person name="Kang D.-M."/>
            <person name="Oh H.-M."/>
            <person name="Cho J.-C."/>
        </authorList>
    </citation>
    <scope>NUCLEOTIDE SEQUENCE [LARGE SCALE GENOMIC DNA]</scope>
    <source>
        <strain evidence="3">ATCC BAA-594 / HTCC2503 / KCTC 12087</strain>
    </source>
</reference>
<organism evidence="2 3">
    <name type="scientific">Parvularcula bermudensis (strain ATCC BAA-594 / HTCC2503 / KCTC 12087)</name>
    <dbReference type="NCBI Taxonomy" id="314260"/>
    <lineage>
        <taxon>Bacteria</taxon>
        <taxon>Pseudomonadati</taxon>
        <taxon>Pseudomonadota</taxon>
        <taxon>Alphaproteobacteria</taxon>
        <taxon>Parvularculales</taxon>
        <taxon>Parvularculaceae</taxon>
        <taxon>Parvularcula</taxon>
    </lineage>
</organism>
<evidence type="ECO:0000313" key="3">
    <source>
        <dbReference type="Proteomes" id="UP000001302"/>
    </source>
</evidence>
<sequence>MIRGLLFVLSALACFAGGVQSASAQSNEYHWVNVCNRGDVDLHYVVLRTRWNLGQGDRAQLSGWHTIHKGKCEDVNTSVYQGIAIGFTHALMNGGVGNPVYHPQDAQAASGNKRAPAVLCVPQSGAINRKGSLSSVLSAASPPCSSGTYPLRMSFYSKLGEYAPVPKFIIKPRY</sequence>
<protein>
    <submittedName>
        <fullName evidence="2">Uncharacterized protein</fullName>
    </submittedName>
</protein>